<dbReference type="RefSeq" id="WP_148602031.1">
    <property type="nucleotide sequence ID" value="NZ_RXYB01000001.1"/>
</dbReference>
<evidence type="ECO:0000313" key="6">
    <source>
        <dbReference type="Proteomes" id="UP000653358"/>
    </source>
</evidence>
<dbReference type="Pfam" id="PF02310">
    <property type="entry name" value="B12-binding"/>
    <property type="match status" value="1"/>
</dbReference>
<dbReference type="InterPro" id="IPR036594">
    <property type="entry name" value="Meth_synthase_dom"/>
</dbReference>
<dbReference type="PROSITE" id="PS51337">
    <property type="entry name" value="B12_BINDING_NTER"/>
    <property type="match status" value="1"/>
</dbReference>
<evidence type="ECO:0000256" key="1">
    <source>
        <dbReference type="ARBA" id="ARBA00022723"/>
    </source>
</evidence>
<protein>
    <submittedName>
        <fullName evidence="5">Cobalamin-binding protein</fullName>
    </submittedName>
</protein>
<dbReference type="PROSITE" id="PS51332">
    <property type="entry name" value="B12_BINDING"/>
    <property type="match status" value="1"/>
</dbReference>
<reference evidence="5 6" key="1">
    <citation type="journal article" date="2020" name="mSystems">
        <title>Defining Genomic and Predicted Metabolic Features of the Acetobacterium Genus.</title>
        <authorList>
            <person name="Ross D.E."/>
            <person name="Marshall C.W."/>
            <person name="Gulliver D."/>
            <person name="May H.D."/>
            <person name="Norman R.S."/>
        </authorList>
    </citation>
    <scope>NUCLEOTIDE SEQUENCE [LARGE SCALE GENOMIC DNA]</scope>
    <source>
        <strain evidence="5 6">DSM 9173</strain>
    </source>
</reference>
<gene>
    <name evidence="5" type="ORF">GH807_00790</name>
</gene>
<keyword evidence="2" id="KW-0170">Cobalt</keyword>
<dbReference type="Proteomes" id="UP000653358">
    <property type="component" value="Unassembled WGS sequence"/>
</dbReference>
<dbReference type="InterPro" id="IPR050554">
    <property type="entry name" value="Met_Synthase/Corrinoid"/>
</dbReference>
<sequence length="220" mass="23774">MDAYLKKIQDGIIDGDAELVKNSTEQALIQGIDADMIIKTALIPTMEKIGKEFKAGDIYIPDVLMSSRAMHASLYVLKPLLIETNQSKKKGIVIIGTVAGDLHDIGKNMVSMILQGDGYDVIDLGIDVPAASYISAILRYKPDILAMSALLTTTIGEFKNVIQAIIDEGLRDRVKIVVGGGPVTQNYADEIGANGFGKDVFEAIEVVNKLLGNKEGYFNV</sequence>
<dbReference type="SUPFAM" id="SSF52242">
    <property type="entry name" value="Cobalamin (vitamin B12)-binding domain"/>
    <property type="match status" value="1"/>
</dbReference>
<accession>A0ABR6WGH5</accession>
<evidence type="ECO:0000256" key="2">
    <source>
        <dbReference type="ARBA" id="ARBA00023285"/>
    </source>
</evidence>
<dbReference type="PANTHER" id="PTHR45833">
    <property type="entry name" value="METHIONINE SYNTHASE"/>
    <property type="match status" value="1"/>
</dbReference>
<dbReference type="InterPro" id="IPR003759">
    <property type="entry name" value="Cbl-bd_cap"/>
</dbReference>
<feature type="domain" description="B12-binding N-terminal" evidence="4">
    <location>
        <begin position="1"/>
        <end position="89"/>
    </location>
</feature>
<name>A0ABR6WGH5_9FIRM</name>
<evidence type="ECO:0000259" key="3">
    <source>
        <dbReference type="PROSITE" id="PS51332"/>
    </source>
</evidence>
<dbReference type="InterPro" id="IPR006158">
    <property type="entry name" value="Cobalamin-bd"/>
</dbReference>
<dbReference type="CDD" id="cd02070">
    <property type="entry name" value="corrinoid_protein_B12-BD"/>
    <property type="match status" value="1"/>
</dbReference>
<organism evidence="5 6">
    <name type="scientific">Acetobacterium tundrae</name>
    <dbReference type="NCBI Taxonomy" id="132932"/>
    <lineage>
        <taxon>Bacteria</taxon>
        <taxon>Bacillati</taxon>
        <taxon>Bacillota</taxon>
        <taxon>Clostridia</taxon>
        <taxon>Eubacteriales</taxon>
        <taxon>Eubacteriaceae</taxon>
        <taxon>Acetobacterium</taxon>
    </lineage>
</organism>
<keyword evidence="1" id="KW-0479">Metal-binding</keyword>
<evidence type="ECO:0000259" key="4">
    <source>
        <dbReference type="PROSITE" id="PS51337"/>
    </source>
</evidence>
<comment type="caution">
    <text evidence="5">The sequence shown here is derived from an EMBL/GenBank/DDBJ whole genome shotgun (WGS) entry which is preliminary data.</text>
</comment>
<dbReference type="SMART" id="SM01018">
    <property type="entry name" value="B12-binding_2"/>
    <property type="match status" value="1"/>
</dbReference>
<dbReference type="SUPFAM" id="SSF47644">
    <property type="entry name" value="Methionine synthase domain"/>
    <property type="match status" value="1"/>
</dbReference>
<dbReference type="Gene3D" id="3.40.50.280">
    <property type="entry name" value="Cobalamin-binding domain"/>
    <property type="match status" value="1"/>
</dbReference>
<dbReference type="Pfam" id="PF02607">
    <property type="entry name" value="B12-binding_2"/>
    <property type="match status" value="1"/>
</dbReference>
<dbReference type="EMBL" id="WJBB01000001">
    <property type="protein sequence ID" value="MBC3795587.1"/>
    <property type="molecule type" value="Genomic_DNA"/>
</dbReference>
<dbReference type="PANTHER" id="PTHR45833:SF1">
    <property type="entry name" value="METHIONINE SYNTHASE"/>
    <property type="match status" value="1"/>
</dbReference>
<dbReference type="Gene3D" id="1.10.1240.10">
    <property type="entry name" value="Methionine synthase domain"/>
    <property type="match status" value="1"/>
</dbReference>
<keyword evidence="6" id="KW-1185">Reference proteome</keyword>
<feature type="domain" description="B12-binding" evidence="3">
    <location>
        <begin position="90"/>
        <end position="220"/>
    </location>
</feature>
<proteinExistence type="predicted"/>
<dbReference type="InterPro" id="IPR036724">
    <property type="entry name" value="Cobalamin-bd_sf"/>
</dbReference>
<evidence type="ECO:0000313" key="5">
    <source>
        <dbReference type="EMBL" id="MBC3795587.1"/>
    </source>
</evidence>